<dbReference type="Gene3D" id="3.10.620.30">
    <property type="match status" value="1"/>
</dbReference>
<dbReference type="Proteomes" id="UP000187651">
    <property type="component" value="Unassembled WGS sequence"/>
</dbReference>
<evidence type="ECO:0000313" key="5">
    <source>
        <dbReference type="Proteomes" id="UP000187651"/>
    </source>
</evidence>
<dbReference type="InterPro" id="IPR002931">
    <property type="entry name" value="Transglutaminase-like"/>
</dbReference>
<protein>
    <submittedName>
        <fullName evidence="4">Transglutaminase-like superfamily protein</fullName>
    </submittedName>
</protein>
<keyword evidence="2" id="KW-1133">Transmembrane helix</keyword>
<dbReference type="OrthoDB" id="2001677at2"/>
<sequence>MERVKRTHALLGIAIFLLVSIYGATRVYATEGETVIIDMESSTSETTGESTYAESSAAETTSIQESSSTTEETRSKNNGKININGVWYNSFAEFYEASGYTYIEKSDLINVLKNQYANGGTVNESYFYVDSAGENLVSYLVNRSGLYSSFASIAYKYTIRTTAGNATIGGYQVMCFETDTTTQMYLTDSERSAVDGKANAILSSCRAGSNVETVKNVFNWFKNNVSYDYSYTRGNAYDALITNNCVCAGYASAFQYIMEKAGIPCYIVTGLTNTGVGHAWNAVYVNNSWYYVDCTYGAGYKSDSWLLFGTNMLSDIYGIGISSNSYDSAHAGTAADVEAAENKYYSEHSGGVTTTSSMATIVLGSDTNASTISDTTTENVAADQEAVATEAELVVTNDASDEKLLAQEERLELELNDSLVDLKYKSGTATTAKGKYAKEESASYNKQAAVSALIGLLICLAAGIGLIIKRITQDKLFFKRLRYKRIHKEK</sequence>
<accession>A0A1G9TQ83</accession>
<feature type="domain" description="Transglutaminase-like" evidence="3">
    <location>
        <begin position="239"/>
        <end position="296"/>
    </location>
</feature>
<dbReference type="EMBL" id="FNHZ01000001">
    <property type="protein sequence ID" value="SDM49853.1"/>
    <property type="molecule type" value="Genomic_DNA"/>
</dbReference>
<dbReference type="SMART" id="SM00460">
    <property type="entry name" value="TGc"/>
    <property type="match status" value="1"/>
</dbReference>
<proteinExistence type="predicted"/>
<dbReference type="InterPro" id="IPR038765">
    <property type="entry name" value="Papain-like_cys_pep_sf"/>
</dbReference>
<dbReference type="PANTHER" id="PTHR46333:SF2">
    <property type="entry name" value="CYTOKINESIS PROTEIN 3"/>
    <property type="match status" value="1"/>
</dbReference>
<reference evidence="5" key="1">
    <citation type="submission" date="2016-10" db="EMBL/GenBank/DDBJ databases">
        <authorList>
            <person name="Varghese N."/>
            <person name="Submissions S."/>
        </authorList>
    </citation>
    <scope>NUCLEOTIDE SEQUENCE [LARGE SCALE GENOMIC DNA]</scope>
    <source>
        <strain evidence="5">M83</strain>
    </source>
</reference>
<dbReference type="RefSeq" id="WP_074520721.1">
    <property type="nucleotide sequence ID" value="NZ_FNHZ01000001.1"/>
</dbReference>
<feature type="region of interest" description="Disordered" evidence="1">
    <location>
        <begin position="39"/>
        <end position="76"/>
    </location>
</feature>
<dbReference type="Pfam" id="PF01841">
    <property type="entry name" value="Transglut_core"/>
    <property type="match status" value="1"/>
</dbReference>
<evidence type="ECO:0000313" key="4">
    <source>
        <dbReference type="EMBL" id="SDM49853.1"/>
    </source>
</evidence>
<dbReference type="GO" id="GO:0005737">
    <property type="term" value="C:cytoplasm"/>
    <property type="evidence" value="ECO:0007669"/>
    <property type="project" value="TreeGrafter"/>
</dbReference>
<feature type="transmembrane region" description="Helical" evidence="2">
    <location>
        <begin position="448"/>
        <end position="468"/>
    </location>
</feature>
<keyword evidence="5" id="KW-1185">Reference proteome</keyword>
<dbReference type="AlphaFoldDB" id="A0A1G9TQ83"/>
<organism evidence="4 5">
    <name type="scientific">Lachnospira pectinoschiza</name>
    <dbReference type="NCBI Taxonomy" id="28052"/>
    <lineage>
        <taxon>Bacteria</taxon>
        <taxon>Bacillati</taxon>
        <taxon>Bacillota</taxon>
        <taxon>Clostridia</taxon>
        <taxon>Lachnospirales</taxon>
        <taxon>Lachnospiraceae</taxon>
        <taxon>Lachnospira</taxon>
    </lineage>
</organism>
<name>A0A1G9TQ83_9FIRM</name>
<evidence type="ECO:0000256" key="1">
    <source>
        <dbReference type="SAM" id="MobiDB-lite"/>
    </source>
</evidence>
<dbReference type="PANTHER" id="PTHR46333">
    <property type="entry name" value="CYTOKINESIS PROTEIN 3"/>
    <property type="match status" value="1"/>
</dbReference>
<keyword evidence="2" id="KW-0472">Membrane</keyword>
<gene>
    <name evidence="4" type="ORF">SAMN05216544_0444</name>
</gene>
<evidence type="ECO:0000259" key="3">
    <source>
        <dbReference type="SMART" id="SM00460"/>
    </source>
</evidence>
<dbReference type="SUPFAM" id="SSF54001">
    <property type="entry name" value="Cysteine proteinases"/>
    <property type="match status" value="1"/>
</dbReference>
<feature type="compositionally biased region" description="Low complexity" evidence="1">
    <location>
        <begin position="40"/>
        <end position="70"/>
    </location>
</feature>
<keyword evidence="2" id="KW-0812">Transmembrane</keyword>
<dbReference type="InterPro" id="IPR052557">
    <property type="entry name" value="CAP/Cytokinesis_protein"/>
</dbReference>
<evidence type="ECO:0000256" key="2">
    <source>
        <dbReference type="SAM" id="Phobius"/>
    </source>
</evidence>